<reference evidence="8 9" key="1">
    <citation type="journal article" date="2016" name="Genome Biol. Evol.">
        <title>Divergent and convergent evolution of fungal pathogenicity.</title>
        <authorList>
            <person name="Shang Y."/>
            <person name="Xiao G."/>
            <person name="Zheng P."/>
            <person name="Cen K."/>
            <person name="Zhan S."/>
            <person name="Wang C."/>
        </authorList>
    </citation>
    <scope>NUCLEOTIDE SEQUENCE [LARGE SCALE GENOMIC DNA]</scope>
    <source>
        <strain evidence="8 9">ARSEF 7405</strain>
    </source>
</reference>
<evidence type="ECO:0000256" key="1">
    <source>
        <dbReference type="ARBA" id="ARBA00004141"/>
    </source>
</evidence>
<organism evidence="8 9">
    <name type="scientific">Ascosphaera apis ARSEF 7405</name>
    <dbReference type="NCBI Taxonomy" id="392613"/>
    <lineage>
        <taxon>Eukaryota</taxon>
        <taxon>Fungi</taxon>
        <taxon>Dikarya</taxon>
        <taxon>Ascomycota</taxon>
        <taxon>Pezizomycotina</taxon>
        <taxon>Eurotiomycetes</taxon>
        <taxon>Eurotiomycetidae</taxon>
        <taxon>Onygenales</taxon>
        <taxon>Ascosphaeraceae</taxon>
        <taxon>Ascosphaera</taxon>
    </lineage>
</organism>
<evidence type="ECO:0000256" key="2">
    <source>
        <dbReference type="ARBA" id="ARBA00022692"/>
    </source>
</evidence>
<dbReference type="PANTHER" id="PTHR33048:SF47">
    <property type="entry name" value="INTEGRAL MEMBRANE PROTEIN-RELATED"/>
    <property type="match status" value="1"/>
</dbReference>
<dbReference type="Proteomes" id="UP000242877">
    <property type="component" value="Unassembled WGS sequence"/>
</dbReference>
<keyword evidence="2 6" id="KW-0812">Transmembrane</keyword>
<feature type="transmembrane region" description="Helical" evidence="6">
    <location>
        <begin position="132"/>
        <end position="163"/>
    </location>
</feature>
<dbReference type="PANTHER" id="PTHR33048">
    <property type="entry name" value="PTH11-LIKE INTEGRAL MEMBRANE PROTEIN (AFU_ORTHOLOGUE AFUA_5G11245)"/>
    <property type="match status" value="1"/>
</dbReference>
<evidence type="ECO:0000256" key="6">
    <source>
        <dbReference type="SAM" id="Phobius"/>
    </source>
</evidence>
<dbReference type="InterPro" id="IPR049326">
    <property type="entry name" value="Rhodopsin_dom_fungi"/>
</dbReference>
<keyword evidence="9" id="KW-1185">Reference proteome</keyword>
<evidence type="ECO:0000313" key="9">
    <source>
        <dbReference type="Proteomes" id="UP000242877"/>
    </source>
</evidence>
<dbReference type="VEuPathDB" id="FungiDB:AAP_00718"/>
<protein>
    <submittedName>
        <fullName evidence="8">Integral membrane protein</fullName>
    </submittedName>
</protein>
<gene>
    <name evidence="8" type="ORF">AAP_00718</name>
</gene>
<proteinExistence type="inferred from homology"/>
<name>A0A168CW13_9EURO</name>
<comment type="caution">
    <text evidence="8">The sequence shown here is derived from an EMBL/GenBank/DDBJ whole genome shotgun (WGS) entry which is preliminary data.</text>
</comment>
<sequence length="331" mass="37097">MSLPPPPDGLNLHQDHSRAIVISVSATWAVAVVAVCLRFFARKLSGAPFWIDDLLTLPPLAFVTGLCFVTVIWMVNNGLGKHIWAAHSANPVEVMMQGLFISEVVYTFTMLCVKFSISLLYYRLFKSPQIKFVLYIVCTIVTCWAIALILVVCFQCIPLRGFWDKSIESVCRVDDYKFFIGNSVPNIITDVALLFIPIVPIWRLHVTLTQKITLTGLFLMGGLVTATSVVRLVYLLKLDSLSPDVTWNFSKTQIWTCVELHTAIISGEYMYSRYLEYVDFTETDHRYDTLTSLSSLLTPNLSVGAWSGPQLCKPQGNNKRTVGVLSLSVQV</sequence>
<dbReference type="EMBL" id="AZGZ01000002">
    <property type="protein sequence ID" value="KZZ97075.1"/>
    <property type="molecule type" value="Genomic_DNA"/>
</dbReference>
<keyword evidence="3 6" id="KW-1133">Transmembrane helix</keyword>
<comment type="similarity">
    <text evidence="5">Belongs to the SAT4 family.</text>
</comment>
<keyword evidence="4 6" id="KW-0472">Membrane</keyword>
<feature type="transmembrane region" description="Helical" evidence="6">
    <location>
        <begin position="95"/>
        <end position="120"/>
    </location>
</feature>
<evidence type="ECO:0000259" key="7">
    <source>
        <dbReference type="Pfam" id="PF20684"/>
    </source>
</evidence>
<accession>A0A168CW13</accession>
<feature type="transmembrane region" description="Helical" evidence="6">
    <location>
        <begin position="183"/>
        <end position="202"/>
    </location>
</feature>
<evidence type="ECO:0000256" key="5">
    <source>
        <dbReference type="ARBA" id="ARBA00038359"/>
    </source>
</evidence>
<evidence type="ECO:0000256" key="3">
    <source>
        <dbReference type="ARBA" id="ARBA00022989"/>
    </source>
</evidence>
<dbReference type="OrthoDB" id="4170254at2759"/>
<evidence type="ECO:0000313" key="8">
    <source>
        <dbReference type="EMBL" id="KZZ97075.1"/>
    </source>
</evidence>
<feature type="transmembrane region" description="Helical" evidence="6">
    <location>
        <begin position="53"/>
        <end position="75"/>
    </location>
</feature>
<feature type="transmembrane region" description="Helical" evidence="6">
    <location>
        <begin position="20"/>
        <end position="41"/>
    </location>
</feature>
<comment type="subcellular location">
    <subcellularLocation>
        <location evidence="1">Membrane</location>
        <topology evidence="1">Multi-pass membrane protein</topology>
    </subcellularLocation>
</comment>
<dbReference type="Pfam" id="PF20684">
    <property type="entry name" value="Fung_rhodopsin"/>
    <property type="match status" value="1"/>
</dbReference>
<feature type="domain" description="Rhodopsin" evidence="7">
    <location>
        <begin position="37"/>
        <end position="266"/>
    </location>
</feature>
<feature type="transmembrane region" description="Helical" evidence="6">
    <location>
        <begin position="214"/>
        <end position="236"/>
    </location>
</feature>
<dbReference type="InterPro" id="IPR052337">
    <property type="entry name" value="SAT4-like"/>
</dbReference>
<dbReference type="AlphaFoldDB" id="A0A168CW13"/>
<evidence type="ECO:0000256" key="4">
    <source>
        <dbReference type="ARBA" id="ARBA00023136"/>
    </source>
</evidence>
<dbReference type="GO" id="GO:0016020">
    <property type="term" value="C:membrane"/>
    <property type="evidence" value="ECO:0007669"/>
    <property type="project" value="UniProtKB-SubCell"/>
</dbReference>